<dbReference type="SUPFAM" id="SSF49899">
    <property type="entry name" value="Concanavalin A-like lectins/glucanases"/>
    <property type="match status" value="1"/>
</dbReference>
<dbReference type="Gene3D" id="2.60.120.200">
    <property type="match status" value="1"/>
</dbReference>
<name>A0A101U1M6_9ACTN</name>
<protein>
    <submittedName>
        <fullName evidence="2">Beta-glucanase</fullName>
    </submittedName>
</protein>
<evidence type="ECO:0000313" key="3">
    <source>
        <dbReference type="Proteomes" id="UP000053429"/>
    </source>
</evidence>
<dbReference type="InterPro" id="IPR000757">
    <property type="entry name" value="Beta-glucanase-like"/>
</dbReference>
<dbReference type="RefSeq" id="WP_062720729.1">
    <property type="nucleotide sequence ID" value="NZ_KQ948930.1"/>
</dbReference>
<sequence length="240" mass="26375">MTTYSDTSTSSAPPGRSLVWAEEFDDPIAWGTTWVGDRSSAYRYCDHNPDDNKLDWLDPRCVTVSDGVATFTAVPAGRTLENGRPAWHTGLLTTEYSVEGFQVRTGDHVETGVRLPSGTGAWPALWTWKDGGNEVDSFEYHPDNPYLLELSNHVRHASAYHTDADAIGPDRWLTIGTSYGAHCVDWYVNGEHVFSDGTGVGPGWSAYLILNLSLSAGEHHPAPCGPAPITFDVDFVRVYR</sequence>
<dbReference type="STRING" id="661399.AQJ67_21770"/>
<dbReference type="OrthoDB" id="9809583at2"/>
<proteinExistence type="predicted"/>
<organism evidence="2 3">
    <name type="scientific">Streptomyces caeruleatus</name>
    <dbReference type="NCBI Taxonomy" id="661399"/>
    <lineage>
        <taxon>Bacteria</taxon>
        <taxon>Bacillati</taxon>
        <taxon>Actinomycetota</taxon>
        <taxon>Actinomycetes</taxon>
        <taxon>Kitasatosporales</taxon>
        <taxon>Streptomycetaceae</taxon>
        <taxon>Streptomyces</taxon>
    </lineage>
</organism>
<comment type="caution">
    <text evidence="2">The sequence shown here is derived from an EMBL/GenBank/DDBJ whole genome shotgun (WGS) entry which is preliminary data.</text>
</comment>
<reference evidence="2 3" key="1">
    <citation type="submission" date="2015-10" db="EMBL/GenBank/DDBJ databases">
        <title>Draft genome sequence of Streptomyces caeruleatus NRRL B-24802, type strain for the species Streptomyces caeruleatus.</title>
        <authorList>
            <person name="Ruckert C."/>
            <person name="Winkler A."/>
            <person name="Kalinowski J."/>
            <person name="Kampfer P."/>
            <person name="Glaeser S."/>
        </authorList>
    </citation>
    <scope>NUCLEOTIDE SEQUENCE [LARGE SCALE GENOMIC DNA]</scope>
    <source>
        <strain evidence="2 3">NRRL B-24802</strain>
    </source>
</reference>
<dbReference type="PROSITE" id="PS51762">
    <property type="entry name" value="GH16_2"/>
    <property type="match status" value="1"/>
</dbReference>
<gene>
    <name evidence="2" type="ORF">AQJ67_21770</name>
</gene>
<dbReference type="EMBL" id="LMWY01000024">
    <property type="protein sequence ID" value="KUO02468.1"/>
    <property type="molecule type" value="Genomic_DNA"/>
</dbReference>
<dbReference type="GO" id="GO:0004553">
    <property type="term" value="F:hydrolase activity, hydrolyzing O-glycosyl compounds"/>
    <property type="evidence" value="ECO:0007669"/>
    <property type="project" value="InterPro"/>
</dbReference>
<feature type="domain" description="GH16" evidence="1">
    <location>
        <begin position="5"/>
        <end position="240"/>
    </location>
</feature>
<dbReference type="GO" id="GO:0005975">
    <property type="term" value="P:carbohydrate metabolic process"/>
    <property type="evidence" value="ECO:0007669"/>
    <property type="project" value="InterPro"/>
</dbReference>
<dbReference type="InterPro" id="IPR013320">
    <property type="entry name" value="ConA-like_dom_sf"/>
</dbReference>
<evidence type="ECO:0000313" key="2">
    <source>
        <dbReference type="EMBL" id="KUO02468.1"/>
    </source>
</evidence>
<dbReference type="AlphaFoldDB" id="A0A101U1M6"/>
<keyword evidence="3" id="KW-1185">Reference proteome</keyword>
<dbReference type="Proteomes" id="UP000053429">
    <property type="component" value="Unassembled WGS sequence"/>
</dbReference>
<evidence type="ECO:0000259" key="1">
    <source>
        <dbReference type="PROSITE" id="PS51762"/>
    </source>
</evidence>
<accession>A0A101U1M6</accession>